<dbReference type="AlphaFoldDB" id="A0AAW9JXY5"/>
<dbReference type="FunFam" id="3.40.50.300:FF:000006">
    <property type="entry name" value="DNA-binding transcriptional regulator NtrC"/>
    <property type="match status" value="1"/>
</dbReference>
<dbReference type="RefSeq" id="WP_322808273.1">
    <property type="nucleotide sequence ID" value="NZ_JAVBVO010000001.1"/>
</dbReference>
<evidence type="ECO:0000256" key="2">
    <source>
        <dbReference type="ARBA" id="ARBA00022840"/>
    </source>
</evidence>
<dbReference type="GO" id="GO:0005524">
    <property type="term" value="F:ATP binding"/>
    <property type="evidence" value="ECO:0007669"/>
    <property type="project" value="UniProtKB-KW"/>
</dbReference>
<dbReference type="Gene3D" id="1.10.10.60">
    <property type="entry name" value="Homeodomain-like"/>
    <property type="match status" value="1"/>
</dbReference>
<evidence type="ECO:0000313" key="6">
    <source>
        <dbReference type="EMBL" id="MDZ5757210.1"/>
    </source>
</evidence>
<dbReference type="Proteomes" id="UP001290462">
    <property type="component" value="Unassembled WGS sequence"/>
</dbReference>
<dbReference type="GO" id="GO:0043565">
    <property type="term" value="F:sequence-specific DNA binding"/>
    <property type="evidence" value="ECO:0007669"/>
    <property type="project" value="InterPro"/>
</dbReference>
<dbReference type="CDD" id="cd00009">
    <property type="entry name" value="AAA"/>
    <property type="match status" value="1"/>
</dbReference>
<dbReference type="Pfam" id="PF25601">
    <property type="entry name" value="AAA_lid_14"/>
    <property type="match status" value="1"/>
</dbReference>
<dbReference type="PROSITE" id="PS00675">
    <property type="entry name" value="SIGMA54_INTERACT_1"/>
    <property type="match status" value="1"/>
</dbReference>
<sequence>MTKTVTKLMNDDVTTLFVTDGEGNILLANEFTAMTLGMPLNTLLNSNVYDLVASNIYNASATIETLKTHKMSEVNLTTKAGYQIKSKSTPIFYPDKTLHLVVTKSDPLTIEELERWTKNIAETSKETEEFSELEVNEKVIAESNEMKRVLRVCKQVSKYNSRILLLGESGVGKEVVANYIHQHSQLADCQFITVNCAAIPDNLFESEFFGYKKGTFTGAKEDKIGLIEAADGGTLFLDEISEMPLEMQTKLLRALETMKIRKVGDIAEIPISFRLISASNQDILSLVEKGKFRRDLYYRINAIPVVIPPLRERKKDVLALANYFIDYFNEQHQRSISLETQHIKHLMLSEWSGNVRELKNYIEYLVVTADLDLPVHQGGYETPSNDQIEESLQAIAGECDYQAFIQYVEKIYFQKKLESSEWNISQTAEESQVSRPFIYKKINELELKQNVTS</sequence>
<dbReference type="GO" id="GO:0006355">
    <property type="term" value="P:regulation of DNA-templated transcription"/>
    <property type="evidence" value="ECO:0007669"/>
    <property type="project" value="InterPro"/>
</dbReference>
<dbReference type="PANTHER" id="PTHR32071:SF121">
    <property type="entry name" value="SIGMA L-DEPENDENT TRANSCRIPTIONAL REGULATOR YQIR-RELATED"/>
    <property type="match status" value="1"/>
</dbReference>
<reference evidence="6" key="1">
    <citation type="submission" date="2023-08" db="EMBL/GenBank/DDBJ databases">
        <title>Genomic characterization of piscicolin 126 produced by Carnobacterium maltaromaticum CM22 strain isolated from salmon (Salmo salar).</title>
        <authorList>
            <person name="Gonzalez-Gragera E."/>
            <person name="Garcia-Lopez J.D."/>
            <person name="Teso-Perez C."/>
            <person name="Gimenez-Hernandez I."/>
            <person name="Peralta-Sanchez J.M."/>
            <person name="Valdivia E."/>
            <person name="Montalban-Lopez M."/>
            <person name="Martin-Platero A.M."/>
            <person name="Banos A."/>
            <person name="Martinez-Bueno M."/>
        </authorList>
    </citation>
    <scope>NUCLEOTIDE SEQUENCE</scope>
    <source>
        <strain evidence="6">CM22</strain>
    </source>
</reference>
<comment type="caution">
    <text evidence="6">The sequence shown here is derived from an EMBL/GenBank/DDBJ whole genome shotgun (WGS) entry which is preliminary data.</text>
</comment>
<organism evidence="6 7">
    <name type="scientific">Carnobacterium maltaromaticum</name>
    <name type="common">Carnobacterium piscicola</name>
    <dbReference type="NCBI Taxonomy" id="2751"/>
    <lineage>
        <taxon>Bacteria</taxon>
        <taxon>Bacillati</taxon>
        <taxon>Bacillota</taxon>
        <taxon>Bacilli</taxon>
        <taxon>Lactobacillales</taxon>
        <taxon>Carnobacteriaceae</taxon>
        <taxon>Carnobacterium</taxon>
    </lineage>
</organism>
<evidence type="ECO:0000256" key="4">
    <source>
        <dbReference type="ARBA" id="ARBA00023163"/>
    </source>
</evidence>
<dbReference type="InterPro" id="IPR025943">
    <property type="entry name" value="Sigma_54_int_dom_ATP-bd_2"/>
</dbReference>
<accession>A0AAW9JXY5</accession>
<dbReference type="PROSITE" id="PS50045">
    <property type="entry name" value="SIGMA54_INTERACT_4"/>
    <property type="match status" value="1"/>
</dbReference>
<dbReference type="PANTHER" id="PTHR32071">
    <property type="entry name" value="TRANSCRIPTIONAL REGULATORY PROTEIN"/>
    <property type="match status" value="1"/>
</dbReference>
<evidence type="ECO:0000259" key="5">
    <source>
        <dbReference type="PROSITE" id="PS50045"/>
    </source>
</evidence>
<evidence type="ECO:0000256" key="1">
    <source>
        <dbReference type="ARBA" id="ARBA00022741"/>
    </source>
</evidence>
<feature type="domain" description="Sigma-54 factor interaction" evidence="5">
    <location>
        <begin position="139"/>
        <end position="367"/>
    </location>
</feature>
<protein>
    <submittedName>
        <fullName evidence="6">Sigma 54-interacting transcriptional regulator</fullName>
    </submittedName>
</protein>
<dbReference type="SMART" id="SM00382">
    <property type="entry name" value="AAA"/>
    <property type="match status" value="1"/>
</dbReference>
<evidence type="ECO:0000256" key="3">
    <source>
        <dbReference type="ARBA" id="ARBA00023015"/>
    </source>
</evidence>
<dbReference type="InterPro" id="IPR002078">
    <property type="entry name" value="Sigma_54_int"/>
</dbReference>
<dbReference type="InterPro" id="IPR003593">
    <property type="entry name" value="AAA+_ATPase"/>
</dbReference>
<dbReference type="Gene3D" id="1.10.8.60">
    <property type="match status" value="1"/>
</dbReference>
<dbReference type="Pfam" id="PF00158">
    <property type="entry name" value="Sigma54_activat"/>
    <property type="match status" value="1"/>
</dbReference>
<evidence type="ECO:0000313" key="7">
    <source>
        <dbReference type="Proteomes" id="UP001290462"/>
    </source>
</evidence>
<dbReference type="InterPro" id="IPR058031">
    <property type="entry name" value="AAA_lid_NorR"/>
</dbReference>
<keyword evidence="2" id="KW-0067">ATP-binding</keyword>
<name>A0AAW9JXY5_CARML</name>
<dbReference type="InterPro" id="IPR009057">
    <property type="entry name" value="Homeodomain-like_sf"/>
</dbReference>
<dbReference type="SUPFAM" id="SSF52540">
    <property type="entry name" value="P-loop containing nucleoside triphosphate hydrolases"/>
    <property type="match status" value="1"/>
</dbReference>
<dbReference type="PROSITE" id="PS00676">
    <property type="entry name" value="SIGMA54_INTERACT_2"/>
    <property type="match status" value="1"/>
</dbReference>
<proteinExistence type="predicted"/>
<gene>
    <name evidence="6" type="ORF">RAK27_00905</name>
</gene>
<dbReference type="SUPFAM" id="SSF46689">
    <property type="entry name" value="Homeodomain-like"/>
    <property type="match status" value="1"/>
</dbReference>
<keyword evidence="1" id="KW-0547">Nucleotide-binding</keyword>
<keyword evidence="3" id="KW-0805">Transcription regulation</keyword>
<keyword evidence="4" id="KW-0804">Transcription</keyword>
<dbReference type="InterPro" id="IPR027417">
    <property type="entry name" value="P-loop_NTPase"/>
</dbReference>
<dbReference type="Gene3D" id="3.40.50.300">
    <property type="entry name" value="P-loop containing nucleotide triphosphate hydrolases"/>
    <property type="match status" value="1"/>
</dbReference>
<dbReference type="Pfam" id="PF02954">
    <property type="entry name" value="HTH_8"/>
    <property type="match status" value="1"/>
</dbReference>
<dbReference type="InterPro" id="IPR025662">
    <property type="entry name" value="Sigma_54_int_dom_ATP-bd_1"/>
</dbReference>
<dbReference type="EMBL" id="JAVBVO010000001">
    <property type="protein sequence ID" value="MDZ5757210.1"/>
    <property type="molecule type" value="Genomic_DNA"/>
</dbReference>
<dbReference type="InterPro" id="IPR002197">
    <property type="entry name" value="HTH_Fis"/>
</dbReference>